<evidence type="ECO:0000313" key="3">
    <source>
        <dbReference type="Proteomes" id="UP000640583"/>
    </source>
</evidence>
<keyword evidence="1" id="KW-1133">Transmembrane helix</keyword>
<feature type="transmembrane region" description="Helical" evidence="1">
    <location>
        <begin position="173"/>
        <end position="202"/>
    </location>
</feature>
<dbReference type="AlphaFoldDB" id="A0A8J7IVV1"/>
<keyword evidence="3" id="KW-1185">Reference proteome</keyword>
<evidence type="ECO:0000256" key="1">
    <source>
        <dbReference type="SAM" id="Phobius"/>
    </source>
</evidence>
<feature type="transmembrane region" description="Helical" evidence="1">
    <location>
        <begin position="110"/>
        <end position="130"/>
    </location>
</feature>
<feature type="transmembrane region" description="Helical" evidence="1">
    <location>
        <begin position="81"/>
        <end position="104"/>
    </location>
</feature>
<keyword evidence="1" id="KW-0812">Transmembrane</keyword>
<evidence type="ECO:0000313" key="2">
    <source>
        <dbReference type="EMBL" id="MBI1492610.1"/>
    </source>
</evidence>
<feature type="transmembrane region" description="Helical" evidence="1">
    <location>
        <begin position="12"/>
        <end position="33"/>
    </location>
</feature>
<proteinExistence type="predicted"/>
<comment type="caution">
    <text evidence="2">The sequence shown here is derived from an EMBL/GenBank/DDBJ whole genome shotgun (WGS) entry which is preliminary data.</text>
</comment>
<dbReference type="Proteomes" id="UP000640583">
    <property type="component" value="Unassembled WGS sequence"/>
</dbReference>
<name>A0A8J7IVV1_9RHOB</name>
<feature type="transmembrane region" description="Helical" evidence="1">
    <location>
        <begin position="53"/>
        <end position="74"/>
    </location>
</feature>
<feature type="transmembrane region" description="Helical" evidence="1">
    <location>
        <begin position="142"/>
        <end position="161"/>
    </location>
</feature>
<accession>A0A8J7IVV1</accession>
<reference evidence="2" key="1">
    <citation type="submission" date="2020-10" db="EMBL/GenBank/DDBJ databases">
        <title>Paenihalocynthiibacter styelae gen. nov., sp. nov., isolated from stalked sea squirt Styela clava.</title>
        <authorList>
            <person name="Kim Y.-O."/>
            <person name="Yoon J.-H."/>
        </authorList>
    </citation>
    <scope>NUCLEOTIDE SEQUENCE</scope>
    <source>
        <strain evidence="2">MYP1-1</strain>
    </source>
</reference>
<organism evidence="2 3">
    <name type="scientific">Halocynthiibacter styelae</name>
    <dbReference type="NCBI Taxonomy" id="2761955"/>
    <lineage>
        <taxon>Bacteria</taxon>
        <taxon>Pseudomonadati</taxon>
        <taxon>Pseudomonadota</taxon>
        <taxon>Alphaproteobacteria</taxon>
        <taxon>Rhodobacterales</taxon>
        <taxon>Paracoccaceae</taxon>
        <taxon>Halocynthiibacter</taxon>
    </lineage>
</organism>
<feature type="transmembrane region" description="Helical" evidence="1">
    <location>
        <begin position="340"/>
        <end position="361"/>
    </location>
</feature>
<dbReference type="EMBL" id="JADCKQ010000002">
    <property type="protein sequence ID" value="MBI1492610.1"/>
    <property type="molecule type" value="Genomic_DNA"/>
</dbReference>
<protein>
    <submittedName>
        <fullName evidence="2">DUF2029 domain-containing protein</fullName>
    </submittedName>
</protein>
<dbReference type="RefSeq" id="WP_228847528.1">
    <property type="nucleotide sequence ID" value="NZ_JADCKQ010000002.1"/>
</dbReference>
<gene>
    <name evidence="2" type="ORF">H1D41_03060</name>
</gene>
<feature type="transmembrane region" description="Helical" evidence="1">
    <location>
        <begin position="286"/>
        <end position="305"/>
    </location>
</feature>
<feature type="transmembrane region" description="Helical" evidence="1">
    <location>
        <begin position="259"/>
        <end position="279"/>
    </location>
</feature>
<feature type="transmembrane region" description="Helical" evidence="1">
    <location>
        <begin position="209"/>
        <end position="232"/>
    </location>
</feature>
<keyword evidence="1" id="KW-0472">Membrane</keyword>
<sequence length="546" mass="58832">MGNLSIRRVSVILLVLVLVQSFFLLAKGGLLIHQHEVDTLHLIDILVRMESGSIPHLDFMTPIGVLAFAPVVIFMKAGLSVGMALMAAQVLIAMLLFPAVIYIIRSRMQGWIALGFGVAVFTLILSLIHGGTGDVTSVSMHYNRWAWAVAFLVITVGFLPVQRNGSDLADGVITGLGFAILALIKVTYFAAFALPVALGFLLRRQYKALVVSVISGLLVALIVTLLAGLSFWQAYLDDLLTVARSDLRPFPGVSFGETISSPAYLAGSACLMLAVMLLRKAGQAQAGLLLLALAPGFFYVTWQNYGNDPQWLLLLPLLIAMRLRQVPEDAVLWQWKLRDMLRITAIFAIALMVPGFVNLANSPLRHLLADRADFGPLAAGDARYDDVLLATARLENVEYFGDLYLGEAFPVNESDDDEGAIDLNGEVLEACNLSVGVPAWQGAMAAALTDGGIGEDARILVADLSSSIWLYGPFGPVPGAAPWQYGDLAGLENATHLMVPLCPTLLRARKFTLEGIAARGVALNEVQRNNLFILFEMQHPVGGAAG</sequence>